<evidence type="ECO:0000259" key="11">
    <source>
        <dbReference type="PROSITE" id="PS50112"/>
    </source>
</evidence>
<dbReference type="SMART" id="SM00448">
    <property type="entry name" value="REC"/>
    <property type="match status" value="1"/>
</dbReference>
<dbReference type="Gene3D" id="3.30.565.10">
    <property type="entry name" value="Histidine kinase-like ATPase, C-terminal domain"/>
    <property type="match status" value="1"/>
</dbReference>
<dbReference type="Gene3D" id="3.30.450.40">
    <property type="match status" value="2"/>
</dbReference>
<sequence>MKSESRRFINNIGSRFLILAFAVLIFLGGISFKQARKVLIESTFEKLKIVTTIKEDEIKLWFRQEKASFLLISQFAEVSNYTEILLDKDSSNKEKVQAERQLSDCLKHILEFKNNWNNISILALNGEVILGTDSSLEGKIIPIDKLNYYDVSTTRDRINPIFYQSEFTGKPTVTLGIPLFNSAKKQIALVTTNLNLRQLAPIVGKQTGLGATEKIYLVSLLQGNPTLISQDSQASDSNFNSWLLKNINPKNNSQKIYYNSQKQPILGIYQSLNDQNIVLIAQIHQAEALILAHKLARTITLFAIASMGIIYGVIRHFTKELKCSRWQQEKQQKQLEQEVIEKRKIAQALARSNAILSAQQKTSIDGILIIDKRQHIVTYNQRFIDLWQIQQSFPIGSSGESLLAYLKAQLQNSTFDFQQNITIESYQEILLQDGRFFEVYSNVIDTQQTNYGSIFYFRDITNRKSFEQEIEKSYQFLLHILNTIPDPIFVKDEEHRWLLVNDAFCEFLGHSRAELIGKSDYDFFPPQEAEVFWEQDNLVFATGRAHANEEYLTDSDSVEHTIATHKAVFQNVNNSYILVGAIRDITQLKQTETKLKESEAFLKLIINTVPQAIFWKDIQSVYLGCNQTFAIAAGLEHPDLVMGKTDDDFPWSEAETKCCLEGDRYCIEQEKPLYHIAETQITPSGKQINVDISKVPLRNLKGEVIGVLGTYEDVSKQQRKVESLRLIVEGTASKIGQDFFQSCVKTLVNILDVNYALVTTFDKNNQAEIMALWEDGNLTSNSQFEFSQTFLIQLENTKEVIHYSLTEQDLLPRHDSLKSFIGANFLGIAIANASGDTLGYLAIADRQSLVDKLEEAKLILQIFAARASAELQRKYTQQALEHQLQRANLLAKITQQIRSNLRIEDVFQATVDSIGRAFAVSRCHLITCQEATVSSSQIVAEYCLADYISLLDASIPPGSNPYIEKVLTQDKAVASANIDREPLLRQQKQFSHQIELKSILAVRTSYQGKINGWLTLHQCDRYRQWKSEEIELLESVADSVGIALAQVQLLKQEITRRNQLNIQNQQLQAEITERQTIQQVLKEKSLAIESSYDGMAILEDYKFIYLNPTHIELFGYDSAEELLGQHWSVLYSHEELIHLETKIMPLLLKQGYWKGETLAKRKDGSLFDEEISLNFTSEGKVICICRNITERKQAERVLEQQLHRELLLSRITYEIRQRLDSQAIFHTATTQIGRAFRVNRCVIHTYETIPEPNICVVAEYLESESDYDSLLGLRITVKDNPHVTALLKRDIANATPNVYKDPLFEKIIPLCQQIKLKSVLAIRTSYQDEPNGCISLQQCDDYRQWTHEEITLLEAVATQVGIAISQAKLLEQEQKQRQELEIAKSKAEVASLAKSEFLAKMTHELRTPLNAILGFTQLMCRDSTTTSEQKEILSIINSSGEHLLSLISDVLEMSKIEAGKTTLQCLDCDLNRLLNSLFAMLQIKAKSKGIDLIFNLSPDLPPCIKIDEGKLRQILINLLSNAIKFTSQGTVTLTVNSQLMTPRTSSAGFTRGRGNLAPRPLALRGWGQPLTKANSLCEQALFFTLQDTGVGIAPEELKNLFQTFRQTKSGKNLGEGTGLGLAISQRFIQMMDGQISVESQVNRGTKFEFMIPLKMGNLQQVKYLEQQKDRQVVSLAAEQPDYKILIVEDQWENRRILHQLLNSIGFITKEAINGSQAINIAQSWQPDLILMDLELPILNGYQTTKKIKQHMTTKCPIIIAITANAFDEERQKMLSVGCDDFMAKPFQAENLFEVLAHHLKLQYIYEKSSDITHVSQPQHNEISPTAIKSQLTQMPPEWRDQMEECAIALERTIVLQLIAEIPDSARDLAITFKQWVEDFRFDKITECLKK</sequence>
<dbReference type="CDD" id="cd00130">
    <property type="entry name" value="PAS"/>
    <property type="match status" value="2"/>
</dbReference>
<dbReference type="Pfam" id="PF01590">
    <property type="entry name" value="GAF"/>
    <property type="match status" value="2"/>
</dbReference>
<evidence type="ECO:0000313" key="13">
    <source>
        <dbReference type="EMBL" id="VEP13434.1"/>
    </source>
</evidence>
<dbReference type="InterPro" id="IPR005467">
    <property type="entry name" value="His_kinase_dom"/>
</dbReference>
<evidence type="ECO:0000259" key="10">
    <source>
        <dbReference type="PROSITE" id="PS50110"/>
    </source>
</evidence>
<keyword evidence="5 13" id="KW-0418">Kinase</keyword>
<dbReference type="InterPro" id="IPR011006">
    <property type="entry name" value="CheY-like_superfamily"/>
</dbReference>
<dbReference type="SUPFAM" id="SSF47384">
    <property type="entry name" value="Homodimeric domain of signal transducing histidine kinase"/>
    <property type="match status" value="1"/>
</dbReference>
<evidence type="ECO:0000259" key="12">
    <source>
        <dbReference type="PROSITE" id="PS50113"/>
    </source>
</evidence>
<evidence type="ECO:0000256" key="5">
    <source>
        <dbReference type="ARBA" id="ARBA00022777"/>
    </source>
</evidence>
<dbReference type="Pfam" id="PF08448">
    <property type="entry name" value="PAS_4"/>
    <property type="match status" value="2"/>
</dbReference>
<feature type="domain" description="PAC" evidence="12">
    <location>
        <begin position="674"/>
        <end position="726"/>
    </location>
</feature>
<proteinExistence type="predicted"/>
<evidence type="ECO:0000256" key="8">
    <source>
        <dbReference type="SAM" id="Coils"/>
    </source>
</evidence>
<keyword evidence="14" id="KW-1185">Reference proteome</keyword>
<evidence type="ECO:0000259" key="9">
    <source>
        <dbReference type="PROSITE" id="PS50109"/>
    </source>
</evidence>
<dbReference type="SMART" id="SM00091">
    <property type="entry name" value="PAS"/>
    <property type="match status" value="4"/>
</dbReference>
<dbReference type="Proteomes" id="UP000320055">
    <property type="component" value="Unassembled WGS sequence"/>
</dbReference>
<dbReference type="Pfam" id="PF00072">
    <property type="entry name" value="Response_reg"/>
    <property type="match status" value="1"/>
</dbReference>
<dbReference type="InterPro" id="IPR004358">
    <property type="entry name" value="Sig_transdc_His_kin-like_C"/>
</dbReference>
<dbReference type="InterPro" id="IPR003661">
    <property type="entry name" value="HisK_dim/P_dom"/>
</dbReference>
<evidence type="ECO:0000313" key="14">
    <source>
        <dbReference type="Proteomes" id="UP000320055"/>
    </source>
</evidence>
<protein>
    <recommendedName>
        <fullName evidence="2">histidine kinase</fullName>
        <ecNumber evidence="2">2.7.13.3</ecNumber>
    </recommendedName>
</protein>
<dbReference type="PROSITE" id="PS50113">
    <property type="entry name" value="PAC"/>
    <property type="match status" value="1"/>
</dbReference>
<dbReference type="EMBL" id="CAACVJ010000112">
    <property type="protein sequence ID" value="VEP13434.1"/>
    <property type="molecule type" value="Genomic_DNA"/>
</dbReference>
<dbReference type="PROSITE" id="PS50109">
    <property type="entry name" value="HIS_KIN"/>
    <property type="match status" value="1"/>
</dbReference>
<dbReference type="PROSITE" id="PS50110">
    <property type="entry name" value="RESPONSE_REGULATORY"/>
    <property type="match status" value="1"/>
</dbReference>
<dbReference type="Gene3D" id="1.10.287.130">
    <property type="match status" value="1"/>
</dbReference>
<name>A0A563VPV9_9CYAN</name>
<dbReference type="SMART" id="SM00388">
    <property type="entry name" value="HisKA"/>
    <property type="match status" value="1"/>
</dbReference>
<dbReference type="Gene3D" id="3.40.50.2300">
    <property type="match status" value="1"/>
</dbReference>
<dbReference type="InterPro" id="IPR013656">
    <property type="entry name" value="PAS_4"/>
</dbReference>
<accession>A0A563VPV9</accession>
<evidence type="ECO:0000256" key="4">
    <source>
        <dbReference type="ARBA" id="ARBA00022679"/>
    </source>
</evidence>
<dbReference type="SUPFAM" id="SSF55785">
    <property type="entry name" value="PYP-like sensor domain (PAS domain)"/>
    <property type="match status" value="4"/>
</dbReference>
<keyword evidence="4 13" id="KW-0808">Transferase</keyword>
<dbReference type="InterPro" id="IPR035965">
    <property type="entry name" value="PAS-like_dom_sf"/>
</dbReference>
<dbReference type="InterPro" id="IPR003018">
    <property type="entry name" value="GAF"/>
</dbReference>
<dbReference type="Pfam" id="PF13426">
    <property type="entry name" value="PAS_9"/>
    <property type="match status" value="1"/>
</dbReference>
<dbReference type="Gene3D" id="3.30.450.20">
    <property type="entry name" value="PAS domain"/>
    <property type="match status" value="4"/>
</dbReference>
<feature type="modified residue" description="4-aspartylphosphate" evidence="7">
    <location>
        <position position="1732"/>
    </location>
</feature>
<dbReference type="SUPFAM" id="SSF52172">
    <property type="entry name" value="CheY-like"/>
    <property type="match status" value="1"/>
</dbReference>
<feature type="domain" description="Histidine kinase" evidence="9">
    <location>
        <begin position="1400"/>
        <end position="1655"/>
    </location>
</feature>
<dbReference type="CDD" id="cd00082">
    <property type="entry name" value="HisKA"/>
    <property type="match status" value="1"/>
</dbReference>
<evidence type="ECO:0000256" key="7">
    <source>
        <dbReference type="PROSITE-ProRule" id="PRU00169"/>
    </source>
</evidence>
<dbReference type="InterPro" id="IPR003594">
    <property type="entry name" value="HATPase_dom"/>
</dbReference>
<dbReference type="PANTHER" id="PTHR43047">
    <property type="entry name" value="TWO-COMPONENT HISTIDINE PROTEIN KINASE"/>
    <property type="match status" value="1"/>
</dbReference>
<gene>
    <name evidence="13" type="ORF">H1P_20041</name>
</gene>
<dbReference type="InterPro" id="IPR036097">
    <property type="entry name" value="HisK_dim/P_sf"/>
</dbReference>
<comment type="catalytic activity">
    <reaction evidence="1">
        <text>ATP + protein L-histidine = ADP + protein N-phospho-L-histidine.</text>
        <dbReference type="EC" id="2.7.13.3"/>
    </reaction>
</comment>
<dbReference type="InterPro" id="IPR000014">
    <property type="entry name" value="PAS"/>
</dbReference>
<keyword evidence="8" id="KW-0175">Coiled coil</keyword>
<dbReference type="GO" id="GO:0000155">
    <property type="term" value="F:phosphorelay sensor kinase activity"/>
    <property type="evidence" value="ECO:0007669"/>
    <property type="project" value="InterPro"/>
</dbReference>
<dbReference type="PRINTS" id="PR00344">
    <property type="entry name" value="BCTRLSENSOR"/>
</dbReference>
<evidence type="ECO:0000256" key="1">
    <source>
        <dbReference type="ARBA" id="ARBA00000085"/>
    </source>
</evidence>
<evidence type="ECO:0000256" key="3">
    <source>
        <dbReference type="ARBA" id="ARBA00022553"/>
    </source>
</evidence>
<dbReference type="PANTHER" id="PTHR43047:SF64">
    <property type="entry name" value="HISTIDINE KINASE CONTAINING CHEY-HOMOLOGOUS RECEIVER DOMAIN AND PAS DOMAIN-RELATED"/>
    <property type="match status" value="1"/>
</dbReference>
<evidence type="ECO:0000256" key="6">
    <source>
        <dbReference type="ARBA" id="ARBA00023012"/>
    </source>
</evidence>
<dbReference type="InterPro" id="IPR036890">
    <property type="entry name" value="HATPase_C_sf"/>
</dbReference>
<dbReference type="Pfam" id="PF02518">
    <property type="entry name" value="HATPase_c"/>
    <property type="match status" value="1"/>
</dbReference>
<dbReference type="SUPFAM" id="SSF55781">
    <property type="entry name" value="GAF domain-like"/>
    <property type="match status" value="3"/>
</dbReference>
<reference evidence="13 14" key="1">
    <citation type="submission" date="2019-01" db="EMBL/GenBank/DDBJ databases">
        <authorList>
            <person name="Brito A."/>
        </authorList>
    </citation>
    <scope>NUCLEOTIDE SEQUENCE [LARGE SCALE GENOMIC DNA]</scope>
    <source>
        <strain evidence="13">1</strain>
    </source>
</reference>
<dbReference type="InterPro" id="IPR001789">
    <property type="entry name" value="Sig_transdc_resp-reg_receiver"/>
</dbReference>
<dbReference type="OrthoDB" id="415806at2"/>
<dbReference type="InterPro" id="IPR029016">
    <property type="entry name" value="GAF-like_dom_sf"/>
</dbReference>
<dbReference type="EC" id="2.7.13.3" evidence="2"/>
<dbReference type="Pfam" id="PF00512">
    <property type="entry name" value="HisKA"/>
    <property type="match status" value="1"/>
</dbReference>
<dbReference type="CDD" id="cd17546">
    <property type="entry name" value="REC_hyHK_CKI1_RcsC-like"/>
    <property type="match status" value="1"/>
</dbReference>
<dbReference type="SMART" id="SM00065">
    <property type="entry name" value="GAF"/>
    <property type="match status" value="3"/>
</dbReference>
<dbReference type="RefSeq" id="WP_144863065.1">
    <property type="nucleotide sequence ID" value="NZ_LR213767.1"/>
</dbReference>
<evidence type="ECO:0000256" key="2">
    <source>
        <dbReference type="ARBA" id="ARBA00012438"/>
    </source>
</evidence>
<organism evidence="13 14">
    <name type="scientific">Hyella patelloides LEGE 07179</name>
    <dbReference type="NCBI Taxonomy" id="945734"/>
    <lineage>
        <taxon>Bacteria</taxon>
        <taxon>Bacillati</taxon>
        <taxon>Cyanobacteriota</taxon>
        <taxon>Cyanophyceae</taxon>
        <taxon>Pleurocapsales</taxon>
        <taxon>Hyellaceae</taxon>
        <taxon>Hyella</taxon>
    </lineage>
</organism>
<dbReference type="CDD" id="cd16922">
    <property type="entry name" value="HATPase_EvgS-ArcB-TorS-like"/>
    <property type="match status" value="1"/>
</dbReference>
<dbReference type="PROSITE" id="PS50112">
    <property type="entry name" value="PAS"/>
    <property type="match status" value="1"/>
</dbReference>
<keyword evidence="3 7" id="KW-0597">Phosphoprotein</keyword>
<feature type="domain" description="Response regulatory" evidence="10">
    <location>
        <begin position="1683"/>
        <end position="1799"/>
    </location>
</feature>
<dbReference type="SMART" id="SM00387">
    <property type="entry name" value="HATPase_c"/>
    <property type="match status" value="1"/>
</dbReference>
<keyword evidence="6" id="KW-0902">Two-component regulatory system</keyword>
<feature type="domain" description="PAS" evidence="11">
    <location>
        <begin position="473"/>
        <end position="543"/>
    </location>
</feature>
<feature type="coiled-coil region" evidence="8">
    <location>
        <begin position="1366"/>
        <end position="1395"/>
    </location>
</feature>
<dbReference type="InterPro" id="IPR000700">
    <property type="entry name" value="PAS-assoc_C"/>
</dbReference>
<dbReference type="NCBIfam" id="TIGR00229">
    <property type="entry name" value="sensory_box"/>
    <property type="match status" value="3"/>
</dbReference>
<dbReference type="SUPFAM" id="SSF55874">
    <property type="entry name" value="ATPase domain of HSP90 chaperone/DNA topoisomerase II/histidine kinase"/>
    <property type="match status" value="1"/>
</dbReference>